<evidence type="ECO:0000256" key="1">
    <source>
        <dbReference type="SAM" id="MobiDB-lite"/>
    </source>
</evidence>
<dbReference type="GeneID" id="106165563"/>
<organism evidence="2 3">
    <name type="scientific">Lingula anatina</name>
    <name type="common">Brachiopod</name>
    <name type="synonym">Lingula unguis</name>
    <dbReference type="NCBI Taxonomy" id="7574"/>
    <lineage>
        <taxon>Eukaryota</taxon>
        <taxon>Metazoa</taxon>
        <taxon>Spiralia</taxon>
        <taxon>Lophotrochozoa</taxon>
        <taxon>Brachiopoda</taxon>
        <taxon>Linguliformea</taxon>
        <taxon>Lingulata</taxon>
        <taxon>Lingulida</taxon>
        <taxon>Linguloidea</taxon>
        <taxon>Lingulidae</taxon>
        <taxon>Lingula</taxon>
    </lineage>
</organism>
<dbReference type="KEGG" id="lak:106165563"/>
<evidence type="ECO:0000313" key="4">
    <source>
        <dbReference type="RefSeq" id="XP_013399268.1"/>
    </source>
</evidence>
<protein>
    <submittedName>
        <fullName evidence="3 4">Uncharacterized protein LOC106165563</fullName>
    </submittedName>
</protein>
<name>A0A1S3IM40_LINAN</name>
<feature type="region of interest" description="Disordered" evidence="1">
    <location>
        <begin position="1"/>
        <end position="20"/>
    </location>
</feature>
<dbReference type="AlphaFoldDB" id="A0A1S3IM40"/>
<dbReference type="RefSeq" id="XP_013399267.1">
    <property type="nucleotide sequence ID" value="XM_013543813.1"/>
</dbReference>
<evidence type="ECO:0000313" key="3">
    <source>
        <dbReference type="RefSeq" id="XP_013399267.1"/>
    </source>
</evidence>
<sequence length="167" mass="18589">MPGEIPRFIPKNNFPETTTDTYGDFLGPDWTKSSLVKHFTKQKNPPMLPVDRANPKTSQEYGQFYNGKPRQQSYAEPARASVPPPPVVNLSPLATPPGRSSLPQITNMPRYISSPPRPMGTGKLDTMELKLPNIPSDRVRGISGFDIKLNFSDATSMTFHATPKDQY</sequence>
<feature type="region of interest" description="Disordered" evidence="1">
    <location>
        <begin position="41"/>
        <end position="125"/>
    </location>
</feature>
<keyword evidence="2" id="KW-1185">Reference proteome</keyword>
<evidence type="ECO:0000313" key="2">
    <source>
        <dbReference type="Proteomes" id="UP000085678"/>
    </source>
</evidence>
<proteinExistence type="predicted"/>
<dbReference type="RefSeq" id="XP_013399268.1">
    <property type="nucleotide sequence ID" value="XM_013543814.1"/>
</dbReference>
<gene>
    <name evidence="3 4" type="primary">LOC106165563</name>
</gene>
<accession>A0A1S3IM40</accession>
<reference evidence="3 4" key="1">
    <citation type="submission" date="2025-04" db="UniProtKB">
        <authorList>
            <consortium name="RefSeq"/>
        </authorList>
    </citation>
    <scope>IDENTIFICATION</scope>
    <source>
        <tissue evidence="3 4">Gonads</tissue>
    </source>
</reference>
<dbReference type="Proteomes" id="UP000085678">
    <property type="component" value="Unplaced"/>
</dbReference>